<dbReference type="KEGG" id="lso:CKC_04260"/>
<reference key="2">
    <citation type="submission" date="2010-11" db="EMBL/GenBank/DDBJ databases">
        <authorList>
            <person name="Lin H."/>
            <person name="Doddapaneni H.V."/>
            <person name="Lou B."/>
            <person name="Civerolo E.L."/>
            <person name="Chen C."/>
            <person name="Duan Y."/>
            <person name="Zhou L."/>
            <person name="Glynn J."/>
        </authorList>
    </citation>
    <scope>NUCLEOTIDE SEQUENCE</scope>
    <source>
        <strain>CLso-ZC1</strain>
    </source>
</reference>
<gene>
    <name evidence="3" type="ordered locus">CKC_04260</name>
</gene>
<feature type="compositionally biased region" description="Basic and acidic residues" evidence="1">
    <location>
        <begin position="14"/>
        <end position="53"/>
    </location>
</feature>
<feature type="compositionally biased region" description="Basic residues" evidence="1">
    <location>
        <begin position="1"/>
        <end position="13"/>
    </location>
</feature>
<dbReference type="GeneID" id="96886680"/>
<dbReference type="Proteomes" id="UP000007038">
    <property type="component" value="Chromosome"/>
</dbReference>
<name>E4UBC2_LIBSC</name>
<dbReference type="STRING" id="658172.CKC_04260"/>
<evidence type="ECO:0000313" key="4">
    <source>
        <dbReference type="Proteomes" id="UP000007038"/>
    </source>
</evidence>
<reference evidence="3 4" key="3">
    <citation type="journal article" date="2011" name="PLoS ONE">
        <title>The Complete Genome Sequence of 'Candidatus Liberibacter solanacearum', the Bacterium Associated with Potato Zebra Chip Disease.</title>
        <authorList>
            <person name="Lin H."/>
            <person name="Lou B."/>
            <person name="Glynn J.M."/>
            <person name="Doddapaneni H."/>
            <person name="Civerolo E.L."/>
            <person name="Chen C."/>
            <person name="Duan Y."/>
            <person name="Zhou L."/>
            <person name="Vahling C.M."/>
        </authorList>
    </citation>
    <scope>NUCLEOTIDE SEQUENCE [LARGE SCALE GENOMIC DNA]</scope>
    <source>
        <strain evidence="3 4">CLso-ZC1</strain>
    </source>
</reference>
<feature type="transmembrane region" description="Helical" evidence="2">
    <location>
        <begin position="149"/>
        <end position="167"/>
    </location>
</feature>
<dbReference type="EMBL" id="CP002371">
    <property type="protein sequence ID" value="ADR52601.1"/>
    <property type="molecule type" value="Genomic_DNA"/>
</dbReference>
<reference evidence="4" key="1">
    <citation type="submission" date="2010-11" db="EMBL/GenBank/DDBJ databases">
        <title>Complete genome sequence of Candidatus Liberibacter solanacearum CLso-ZC1.</title>
        <authorList>
            <person name="Lin H."/>
            <person name="Doddapaneni H.V."/>
            <person name="Lou B."/>
            <person name="Civerolo E.L."/>
            <person name="Chen C."/>
            <person name="Duan Y."/>
            <person name="Zhou L."/>
            <person name="Glynn J."/>
        </authorList>
    </citation>
    <scope>NUCLEOTIDE SEQUENCE [LARGE SCALE GENOMIC DNA]</scope>
    <source>
        <strain evidence="4">CLso-ZC1</strain>
    </source>
</reference>
<evidence type="ECO:0000256" key="2">
    <source>
        <dbReference type="SAM" id="Phobius"/>
    </source>
</evidence>
<feature type="compositionally biased region" description="Polar residues" evidence="1">
    <location>
        <begin position="54"/>
        <end position="66"/>
    </location>
</feature>
<dbReference type="RefSeq" id="WP_013462257.1">
    <property type="nucleotide sequence ID" value="NC_014774.1"/>
</dbReference>
<protein>
    <submittedName>
        <fullName evidence="3">Chemotaxis sensory transducer</fullName>
    </submittedName>
</protein>
<keyword evidence="2" id="KW-1133">Transmembrane helix</keyword>
<accession>E4UBC2</accession>
<proteinExistence type="predicted"/>
<sequence>MNNKKQSKTAYRKSLKEHEELSMLKPDKDKKNYQAKDTYDRNQKNNHLPDKDIQSTSGSEDMKNTNAEKTFKRISNKYLSSGLSPANDLSSGGITHILQNIGKNSLSIALRNAFISSLVWFACELGFIVKSYANSSMPSFYDFAIRTEAIIFFSAITFIPILLFFRFL</sequence>
<organism evidence="3 4">
    <name type="scientific">Liberibacter solanacearum (strain CLso-ZC1)</name>
    <dbReference type="NCBI Taxonomy" id="658172"/>
    <lineage>
        <taxon>Bacteria</taxon>
        <taxon>Pseudomonadati</taxon>
        <taxon>Pseudomonadota</taxon>
        <taxon>Alphaproteobacteria</taxon>
        <taxon>Hyphomicrobiales</taxon>
        <taxon>Rhizobiaceae</taxon>
        <taxon>Liberibacter</taxon>
    </lineage>
</organism>
<dbReference type="HOGENOM" id="CLU_1584482_0_0_5"/>
<evidence type="ECO:0000256" key="1">
    <source>
        <dbReference type="SAM" id="MobiDB-lite"/>
    </source>
</evidence>
<keyword evidence="2" id="KW-0812">Transmembrane</keyword>
<feature type="transmembrane region" description="Helical" evidence="2">
    <location>
        <begin position="108"/>
        <end position="129"/>
    </location>
</feature>
<evidence type="ECO:0000313" key="3">
    <source>
        <dbReference type="EMBL" id="ADR52601.1"/>
    </source>
</evidence>
<keyword evidence="2" id="KW-0472">Membrane</keyword>
<feature type="region of interest" description="Disordered" evidence="1">
    <location>
        <begin position="1"/>
        <end position="66"/>
    </location>
</feature>
<dbReference type="AlphaFoldDB" id="E4UBC2"/>